<dbReference type="PANTHER" id="PTHR37424">
    <property type="entry name" value="BACTERIOFERRITIN-ASSOCIATED FERREDOXIN"/>
    <property type="match status" value="1"/>
</dbReference>
<dbReference type="InterPro" id="IPR007419">
    <property type="entry name" value="BFD-like_2Fe2S-bd_dom"/>
</dbReference>
<proteinExistence type="inferred from homology"/>
<accession>A0A1H6N307</accession>
<evidence type="ECO:0000256" key="7">
    <source>
        <dbReference type="ARBA" id="ARBA00034078"/>
    </source>
</evidence>
<evidence type="ECO:0000256" key="8">
    <source>
        <dbReference type="ARBA" id="ARBA00039386"/>
    </source>
</evidence>
<gene>
    <name evidence="11" type="ORF">SAMN05216581_1719</name>
</gene>
<comment type="similarity">
    <text evidence="9">Belongs to the Bfd family.</text>
</comment>
<keyword evidence="5" id="KW-0408">Iron</keyword>
<dbReference type="EMBL" id="LT629972">
    <property type="protein sequence ID" value="SEI06521.1"/>
    <property type="molecule type" value="Genomic_DNA"/>
</dbReference>
<evidence type="ECO:0000256" key="4">
    <source>
        <dbReference type="ARBA" id="ARBA00022982"/>
    </source>
</evidence>
<dbReference type="GO" id="GO:0046872">
    <property type="term" value="F:metal ion binding"/>
    <property type="evidence" value="ECO:0007669"/>
    <property type="project" value="UniProtKB-KW"/>
</dbReference>
<sequence>MTFLNGFCNDESIPFIRHSSDRARSDGNSTQTTLTIILVNIKIKANRVLTSDGSHLMYVCLCTGVTDGQIRDAILEGCCSYREVRQATGVASQCGKCACLAKQVVRETLTELQSSQAALPYAAEFSAA</sequence>
<dbReference type="Gene3D" id="1.10.10.1100">
    <property type="entry name" value="BFD-like [2Fe-2S]-binding domain"/>
    <property type="match status" value="1"/>
</dbReference>
<dbReference type="InterPro" id="IPR052371">
    <property type="entry name" value="BFD-associated_ferredoxin"/>
</dbReference>
<name>A0A1H6N307_9PSED</name>
<evidence type="ECO:0000256" key="2">
    <source>
        <dbReference type="ARBA" id="ARBA00022714"/>
    </source>
</evidence>
<keyword evidence="1" id="KW-0813">Transport</keyword>
<evidence type="ECO:0000256" key="1">
    <source>
        <dbReference type="ARBA" id="ARBA00022448"/>
    </source>
</evidence>
<protein>
    <recommendedName>
        <fullName evidence="8">Bacterioferritin-associated ferredoxin</fullName>
    </recommendedName>
</protein>
<evidence type="ECO:0000313" key="11">
    <source>
        <dbReference type="EMBL" id="SEI06521.1"/>
    </source>
</evidence>
<dbReference type="Proteomes" id="UP000182272">
    <property type="component" value="Chromosome I"/>
</dbReference>
<evidence type="ECO:0000256" key="6">
    <source>
        <dbReference type="ARBA" id="ARBA00023014"/>
    </source>
</evidence>
<dbReference type="Pfam" id="PF04324">
    <property type="entry name" value="Fer2_BFD"/>
    <property type="match status" value="1"/>
</dbReference>
<reference evidence="11 12" key="1">
    <citation type="submission" date="2016-10" db="EMBL/GenBank/DDBJ databases">
        <authorList>
            <person name="de Groot N.N."/>
        </authorList>
    </citation>
    <scope>NUCLEOTIDE SEQUENCE [LARGE SCALE GENOMIC DNA]</scope>
    <source>
        <strain evidence="11 12">LMG 2158</strain>
    </source>
</reference>
<dbReference type="AlphaFoldDB" id="A0A1H6N307"/>
<evidence type="ECO:0000259" key="10">
    <source>
        <dbReference type="Pfam" id="PF04324"/>
    </source>
</evidence>
<evidence type="ECO:0000256" key="5">
    <source>
        <dbReference type="ARBA" id="ARBA00023004"/>
    </source>
</evidence>
<evidence type="ECO:0000256" key="9">
    <source>
        <dbReference type="ARBA" id="ARBA00046332"/>
    </source>
</evidence>
<keyword evidence="2" id="KW-0001">2Fe-2S</keyword>
<dbReference type="PANTHER" id="PTHR37424:SF1">
    <property type="entry name" value="BACTERIOFERRITIN-ASSOCIATED FERREDOXIN"/>
    <property type="match status" value="1"/>
</dbReference>
<dbReference type="GO" id="GO:0051537">
    <property type="term" value="F:2 iron, 2 sulfur cluster binding"/>
    <property type="evidence" value="ECO:0007669"/>
    <property type="project" value="UniProtKB-KW"/>
</dbReference>
<organism evidence="11 12">
    <name type="scientific">Pseudomonas asplenii</name>
    <dbReference type="NCBI Taxonomy" id="53407"/>
    <lineage>
        <taxon>Bacteria</taxon>
        <taxon>Pseudomonadati</taxon>
        <taxon>Pseudomonadota</taxon>
        <taxon>Gammaproteobacteria</taxon>
        <taxon>Pseudomonadales</taxon>
        <taxon>Pseudomonadaceae</taxon>
        <taxon>Pseudomonas</taxon>
    </lineage>
</organism>
<evidence type="ECO:0000313" key="12">
    <source>
        <dbReference type="Proteomes" id="UP000182272"/>
    </source>
</evidence>
<feature type="domain" description="BFD-like [2Fe-2S]-binding" evidence="10">
    <location>
        <begin position="58"/>
        <end position="105"/>
    </location>
</feature>
<dbReference type="CDD" id="cd19945">
    <property type="entry name" value="Fer2_BFD"/>
    <property type="match status" value="1"/>
</dbReference>
<evidence type="ECO:0000256" key="3">
    <source>
        <dbReference type="ARBA" id="ARBA00022723"/>
    </source>
</evidence>
<keyword evidence="4" id="KW-0249">Electron transport</keyword>
<comment type="cofactor">
    <cofactor evidence="7">
        <name>[2Fe-2S] cluster</name>
        <dbReference type="ChEBI" id="CHEBI:190135"/>
    </cofactor>
</comment>
<dbReference type="InterPro" id="IPR041854">
    <property type="entry name" value="BFD-like_2Fe2S-bd_dom_sf"/>
</dbReference>
<keyword evidence="6" id="KW-0411">Iron-sulfur</keyword>
<keyword evidence="3" id="KW-0479">Metal-binding</keyword>